<comment type="catalytic activity">
    <reaction evidence="1">
        <text>3',3'-c-di-GMP + H2O = 5'-phosphoguanylyl(3'-&gt;5')guanosine + H(+)</text>
        <dbReference type="Rhea" id="RHEA:24902"/>
        <dbReference type="ChEBI" id="CHEBI:15377"/>
        <dbReference type="ChEBI" id="CHEBI:15378"/>
        <dbReference type="ChEBI" id="CHEBI:58754"/>
        <dbReference type="ChEBI" id="CHEBI:58805"/>
        <dbReference type="EC" id="3.1.4.52"/>
    </reaction>
    <physiologicalReaction direction="left-to-right" evidence="1">
        <dbReference type="Rhea" id="RHEA:24903"/>
    </physiologicalReaction>
</comment>
<dbReference type="PROSITE" id="PS50887">
    <property type="entry name" value="GGDEF"/>
    <property type="match status" value="1"/>
</dbReference>
<evidence type="ECO:0000313" key="7">
    <source>
        <dbReference type="Proteomes" id="UP000295135"/>
    </source>
</evidence>
<dbReference type="EMBL" id="SLZY01000001">
    <property type="protein sequence ID" value="TCS73787.1"/>
    <property type="molecule type" value="Genomic_DNA"/>
</dbReference>
<dbReference type="InterPro" id="IPR052155">
    <property type="entry name" value="Biofilm_reg_signaling"/>
</dbReference>
<dbReference type="InterPro" id="IPR001610">
    <property type="entry name" value="PAC"/>
</dbReference>
<dbReference type="PROSITE" id="PS50112">
    <property type="entry name" value="PAS"/>
    <property type="match status" value="1"/>
</dbReference>
<dbReference type="NCBIfam" id="TIGR00229">
    <property type="entry name" value="sensory_box"/>
    <property type="match status" value="2"/>
</dbReference>
<evidence type="ECO:0000259" key="3">
    <source>
        <dbReference type="PROSITE" id="PS50113"/>
    </source>
</evidence>
<dbReference type="Pfam" id="PF00989">
    <property type="entry name" value="PAS"/>
    <property type="match status" value="1"/>
</dbReference>
<evidence type="ECO:0000259" key="2">
    <source>
        <dbReference type="PROSITE" id="PS50112"/>
    </source>
</evidence>
<reference evidence="6 7" key="1">
    <citation type="submission" date="2019-03" db="EMBL/GenBank/DDBJ databases">
        <title>Genomic Encyclopedia of Type Strains, Phase IV (KMG-IV): sequencing the most valuable type-strain genomes for metagenomic binning, comparative biology and taxonomic classification.</title>
        <authorList>
            <person name="Goeker M."/>
        </authorList>
    </citation>
    <scope>NUCLEOTIDE SEQUENCE [LARGE SCALE GENOMIC DNA]</scope>
    <source>
        <strain evidence="6 7">DSM 103923</strain>
    </source>
</reference>
<evidence type="ECO:0000256" key="1">
    <source>
        <dbReference type="ARBA" id="ARBA00051114"/>
    </source>
</evidence>
<dbReference type="FunFam" id="3.20.20.450:FF:000001">
    <property type="entry name" value="Cyclic di-GMP phosphodiesterase yahA"/>
    <property type="match status" value="1"/>
</dbReference>
<dbReference type="FunFam" id="3.30.70.270:FF:000001">
    <property type="entry name" value="Diguanylate cyclase domain protein"/>
    <property type="match status" value="1"/>
</dbReference>
<dbReference type="Pfam" id="PF00563">
    <property type="entry name" value="EAL"/>
    <property type="match status" value="1"/>
</dbReference>
<accession>A0A4V2UR32</accession>
<dbReference type="CDD" id="cd00130">
    <property type="entry name" value="PAS"/>
    <property type="match status" value="2"/>
</dbReference>
<dbReference type="InterPro" id="IPR000160">
    <property type="entry name" value="GGDEF_dom"/>
</dbReference>
<dbReference type="Gene3D" id="3.30.450.20">
    <property type="entry name" value="PAS domain"/>
    <property type="match status" value="2"/>
</dbReference>
<dbReference type="Gene3D" id="3.30.70.270">
    <property type="match status" value="1"/>
</dbReference>
<keyword evidence="7" id="KW-1185">Reference proteome</keyword>
<dbReference type="InterPro" id="IPR013767">
    <property type="entry name" value="PAS_fold"/>
</dbReference>
<protein>
    <submittedName>
        <fullName evidence="6">PAS domain S-box-containing protein/diguanylate cyclase (GGDEF)-like protein</fullName>
    </submittedName>
</protein>
<feature type="domain" description="PAS" evidence="2">
    <location>
        <begin position="162"/>
        <end position="208"/>
    </location>
</feature>
<dbReference type="PANTHER" id="PTHR44757">
    <property type="entry name" value="DIGUANYLATE CYCLASE DGCP"/>
    <property type="match status" value="1"/>
</dbReference>
<dbReference type="SUPFAM" id="SSF141868">
    <property type="entry name" value="EAL domain-like"/>
    <property type="match status" value="1"/>
</dbReference>
<feature type="domain" description="GGDEF" evidence="5">
    <location>
        <begin position="319"/>
        <end position="452"/>
    </location>
</feature>
<dbReference type="SMART" id="SM00052">
    <property type="entry name" value="EAL"/>
    <property type="match status" value="1"/>
</dbReference>
<feature type="domain" description="PAC" evidence="3">
    <location>
        <begin position="113"/>
        <end position="165"/>
    </location>
</feature>
<dbReference type="RefSeq" id="WP_126459980.1">
    <property type="nucleotide sequence ID" value="NZ_AP018721.1"/>
</dbReference>
<gene>
    <name evidence="6" type="ORF">EDC61_1019</name>
</gene>
<evidence type="ECO:0000313" key="6">
    <source>
        <dbReference type="EMBL" id="TCS73787.1"/>
    </source>
</evidence>
<dbReference type="InterPro" id="IPR035965">
    <property type="entry name" value="PAS-like_dom_sf"/>
</dbReference>
<evidence type="ECO:0000259" key="4">
    <source>
        <dbReference type="PROSITE" id="PS50883"/>
    </source>
</evidence>
<dbReference type="GO" id="GO:0071732">
    <property type="term" value="P:cellular response to nitric oxide"/>
    <property type="evidence" value="ECO:0007669"/>
    <property type="project" value="UniProtKB-ARBA"/>
</dbReference>
<evidence type="ECO:0000259" key="5">
    <source>
        <dbReference type="PROSITE" id="PS50887"/>
    </source>
</evidence>
<dbReference type="CDD" id="cd01948">
    <property type="entry name" value="EAL"/>
    <property type="match status" value="1"/>
</dbReference>
<dbReference type="Gene3D" id="3.20.20.450">
    <property type="entry name" value="EAL domain"/>
    <property type="match status" value="1"/>
</dbReference>
<dbReference type="SMART" id="SM00091">
    <property type="entry name" value="PAS"/>
    <property type="match status" value="2"/>
</dbReference>
<dbReference type="InterPro" id="IPR000014">
    <property type="entry name" value="PAS"/>
</dbReference>
<dbReference type="CDD" id="cd01949">
    <property type="entry name" value="GGDEF"/>
    <property type="match status" value="1"/>
</dbReference>
<dbReference type="InterPro" id="IPR013655">
    <property type="entry name" value="PAS_fold_3"/>
</dbReference>
<dbReference type="GO" id="GO:0071111">
    <property type="term" value="F:cyclic-guanylate-specific phosphodiesterase activity"/>
    <property type="evidence" value="ECO:0007669"/>
    <property type="project" value="UniProtKB-EC"/>
</dbReference>
<organism evidence="6 7">
    <name type="scientific">Sulfuritortus calidifontis</name>
    <dbReference type="NCBI Taxonomy" id="1914471"/>
    <lineage>
        <taxon>Bacteria</taxon>
        <taxon>Pseudomonadati</taxon>
        <taxon>Pseudomonadota</taxon>
        <taxon>Betaproteobacteria</taxon>
        <taxon>Nitrosomonadales</taxon>
        <taxon>Thiobacillaceae</taxon>
        <taxon>Sulfuritortus</taxon>
    </lineage>
</organism>
<dbReference type="Pfam" id="PF08447">
    <property type="entry name" value="PAS_3"/>
    <property type="match status" value="1"/>
</dbReference>
<dbReference type="InterPro" id="IPR035919">
    <property type="entry name" value="EAL_sf"/>
</dbReference>
<dbReference type="InterPro" id="IPR029787">
    <property type="entry name" value="Nucleotide_cyclase"/>
</dbReference>
<dbReference type="InterPro" id="IPR043128">
    <property type="entry name" value="Rev_trsase/Diguanyl_cyclase"/>
</dbReference>
<dbReference type="Proteomes" id="UP000295135">
    <property type="component" value="Unassembled WGS sequence"/>
</dbReference>
<feature type="domain" description="PAC" evidence="3">
    <location>
        <begin position="233"/>
        <end position="287"/>
    </location>
</feature>
<dbReference type="NCBIfam" id="TIGR00254">
    <property type="entry name" value="GGDEF"/>
    <property type="match status" value="1"/>
</dbReference>
<name>A0A4V2UR32_9PROT</name>
<comment type="caution">
    <text evidence="6">The sequence shown here is derived from an EMBL/GenBank/DDBJ whole genome shotgun (WGS) entry which is preliminary data.</text>
</comment>
<feature type="domain" description="EAL" evidence="4">
    <location>
        <begin position="461"/>
        <end position="714"/>
    </location>
</feature>
<dbReference type="PANTHER" id="PTHR44757:SF2">
    <property type="entry name" value="BIOFILM ARCHITECTURE MAINTENANCE PROTEIN MBAA"/>
    <property type="match status" value="1"/>
</dbReference>
<dbReference type="PROSITE" id="PS50883">
    <property type="entry name" value="EAL"/>
    <property type="match status" value="1"/>
</dbReference>
<dbReference type="InterPro" id="IPR000700">
    <property type="entry name" value="PAS-assoc_C"/>
</dbReference>
<proteinExistence type="predicted"/>
<dbReference type="SMART" id="SM00267">
    <property type="entry name" value="GGDEF"/>
    <property type="match status" value="1"/>
</dbReference>
<dbReference type="SUPFAM" id="SSF55785">
    <property type="entry name" value="PYP-like sensor domain (PAS domain)"/>
    <property type="match status" value="2"/>
</dbReference>
<sequence length="726" mass="82588">MNILGQLWRRLTDPLLVARYRSQLGLDHPHTYRESAHCFRMLVNYMPQVFWVWSPDWQRVHYVSPAYESVWGQSRDHLLESPRAWLEVLHSQDRPAVAAAIGQDPTQLTEPLHLPDFRIVRTDGSIRWISAWAYPVRDRRGRLQRITGIASDITESRSTEDRMRQLTRAIEQSAEAVLITDRQGLIEYANPAFEKMTGYSQAELLGQNPRMIHSGSHDPAFYQDLWHTVLSGQSFFATFINRRKNGELYHQEETISPVMDGKGEITHFISTSRDATRLVETQERLHHMAYHDVLTGLPNRMLFRDRLEQAIVKSRRSKQILPVMFLDLDNFKDVNDTLGHAVGDLALKHSAERLGKLVRQGDTIARLGGDEFIILFEGMTQIEEVSARAAAIVEAFSQPFQVEEHEVFLGCSVGIAIYPNDADTIDDLFRAADTAMYRAKERGRSNYQFFTAEMAAKVMQRVGLERALRQALENDEFTIHYQPRVTLPSGLPTSLEALLRWERPGHEYMSPAEFVSALEDTGLIVPVGKWLMDKACAQVRAWHDQGLRVGVAVNVSSRQFWDTGLADNVAHCLETYDLEPRWLELEITENLLLEQSDRIMTTFGALEELGMRIAIDDFGTGFSSMSYLKRLPILVLKIDRSFVRDILTDPEDMAIASAIVSLGRTLGLTVVAEGVESEAQLQALLPLGCDEGQGYYFAKPMSAEVAEAWLRERLQPAESAKRRYLI</sequence>
<dbReference type="OrthoDB" id="9813903at2"/>
<dbReference type="Pfam" id="PF00990">
    <property type="entry name" value="GGDEF"/>
    <property type="match status" value="1"/>
</dbReference>
<dbReference type="InterPro" id="IPR001633">
    <property type="entry name" value="EAL_dom"/>
</dbReference>
<dbReference type="SMART" id="SM00086">
    <property type="entry name" value="PAC"/>
    <property type="match status" value="2"/>
</dbReference>
<dbReference type="PROSITE" id="PS50113">
    <property type="entry name" value="PAC"/>
    <property type="match status" value="2"/>
</dbReference>
<dbReference type="SUPFAM" id="SSF55073">
    <property type="entry name" value="Nucleotide cyclase"/>
    <property type="match status" value="1"/>
</dbReference>
<dbReference type="AlphaFoldDB" id="A0A4V2UR32"/>
<dbReference type="GO" id="GO:0006355">
    <property type="term" value="P:regulation of DNA-templated transcription"/>
    <property type="evidence" value="ECO:0007669"/>
    <property type="project" value="InterPro"/>
</dbReference>